<protein>
    <recommendedName>
        <fullName evidence="2">histidine kinase</fullName>
        <ecNumber evidence="2">2.7.13.3</ecNumber>
    </recommendedName>
</protein>
<keyword evidence="9" id="KW-1185">Reference proteome</keyword>
<dbReference type="InterPro" id="IPR004358">
    <property type="entry name" value="Sig_transdc_His_kin-like_C"/>
</dbReference>
<dbReference type="InterPro" id="IPR036097">
    <property type="entry name" value="HisK_dim/P_sf"/>
</dbReference>
<dbReference type="CDD" id="cd00082">
    <property type="entry name" value="HisKA"/>
    <property type="match status" value="1"/>
</dbReference>
<dbReference type="InterPro" id="IPR036890">
    <property type="entry name" value="HATPase_C_sf"/>
</dbReference>
<dbReference type="InterPro" id="IPR003661">
    <property type="entry name" value="HisK_dim/P_dom"/>
</dbReference>
<evidence type="ECO:0000256" key="1">
    <source>
        <dbReference type="ARBA" id="ARBA00000085"/>
    </source>
</evidence>
<dbReference type="SMART" id="SM00388">
    <property type="entry name" value="HisKA"/>
    <property type="match status" value="1"/>
</dbReference>
<dbReference type="EMBL" id="JAAQQR010000008">
    <property type="protein sequence ID" value="NID06360.1"/>
    <property type="molecule type" value="Genomic_DNA"/>
</dbReference>
<comment type="caution">
    <text evidence="8">The sequence shown here is derived from an EMBL/GenBank/DDBJ whole genome shotgun (WGS) entry which is preliminary data.</text>
</comment>
<name>A0ABX0Q7D1_9GAMM</name>
<accession>A0ABX0Q7D1</accession>
<evidence type="ECO:0000256" key="4">
    <source>
        <dbReference type="ARBA" id="ARBA00022679"/>
    </source>
</evidence>
<dbReference type="Pfam" id="PF02518">
    <property type="entry name" value="HATPase_c"/>
    <property type="match status" value="1"/>
</dbReference>
<dbReference type="Gene3D" id="3.30.565.10">
    <property type="entry name" value="Histidine kinase-like ATPase, C-terminal domain"/>
    <property type="match status" value="1"/>
</dbReference>
<sequence>MGPGQASTIRRLRAAREAALDACAARDRFNAIAAHELRQPLAALTMQADLLRRLGTQRGDAQLQELGEDMRSSLHRQARLVEDLLDVHRVRTGTLPLKTARVDLGPLVSRVAAAMAATVPTVRLCLDVPAAGVLCCQADPVRVEQIVSNLVENALKFAGSCGTVDVRVTESDGHAHIVVSDTGRGIAPGRGERLFELFARQHDADFEDGSGMGIGLAVVHEIARAHGGRARVHSAGIGLGAEFGVWLPLTSPQRTDGPSLTHGLAAAANLLAPTGAAANGCYRPKQRGIATVRTSL</sequence>
<keyword evidence="4" id="KW-0808">Transferase</keyword>
<dbReference type="EC" id="2.7.13.3" evidence="2"/>
<dbReference type="PRINTS" id="PR00344">
    <property type="entry name" value="BCTRLSENSOR"/>
</dbReference>
<gene>
    <name evidence="8" type="ORF">HBF26_15810</name>
</gene>
<dbReference type="PANTHER" id="PTHR43711">
    <property type="entry name" value="TWO-COMPONENT HISTIDINE KINASE"/>
    <property type="match status" value="1"/>
</dbReference>
<evidence type="ECO:0000256" key="3">
    <source>
        <dbReference type="ARBA" id="ARBA00022553"/>
    </source>
</evidence>
<evidence type="ECO:0000259" key="7">
    <source>
        <dbReference type="PROSITE" id="PS50109"/>
    </source>
</evidence>
<dbReference type="PROSITE" id="PS50109">
    <property type="entry name" value="HIS_KIN"/>
    <property type="match status" value="1"/>
</dbReference>
<dbReference type="GO" id="GO:0016301">
    <property type="term" value="F:kinase activity"/>
    <property type="evidence" value="ECO:0007669"/>
    <property type="project" value="UniProtKB-KW"/>
</dbReference>
<dbReference type="InterPro" id="IPR050736">
    <property type="entry name" value="Sensor_HK_Regulatory"/>
</dbReference>
<dbReference type="InterPro" id="IPR005467">
    <property type="entry name" value="His_kinase_dom"/>
</dbReference>
<keyword evidence="3" id="KW-0597">Phosphoprotein</keyword>
<dbReference type="Proteomes" id="UP001429601">
    <property type="component" value="Unassembled WGS sequence"/>
</dbReference>
<evidence type="ECO:0000256" key="5">
    <source>
        <dbReference type="ARBA" id="ARBA00022777"/>
    </source>
</evidence>
<evidence type="ECO:0000256" key="2">
    <source>
        <dbReference type="ARBA" id="ARBA00012438"/>
    </source>
</evidence>
<dbReference type="Pfam" id="PF00512">
    <property type="entry name" value="HisKA"/>
    <property type="match status" value="1"/>
</dbReference>
<dbReference type="PANTHER" id="PTHR43711:SF1">
    <property type="entry name" value="HISTIDINE KINASE 1"/>
    <property type="match status" value="1"/>
</dbReference>
<reference evidence="8 9" key="1">
    <citation type="journal article" date="2011" name="Curr. Microbiol.">
        <title>Luteibacter jiangsuensis sp. nov.: a methamidophos-degrading bacterium isolated from a methamidophos-manufacturing factory.</title>
        <authorList>
            <person name="Wang L."/>
            <person name="Wang G.L."/>
            <person name="Li S.P."/>
            <person name="Jiang J.D."/>
        </authorList>
    </citation>
    <scope>NUCLEOTIDE SEQUENCE [LARGE SCALE GENOMIC DNA]</scope>
    <source>
        <strain evidence="8 9">CGMCC 1.10133</strain>
    </source>
</reference>
<dbReference type="SMART" id="SM00387">
    <property type="entry name" value="HATPase_c"/>
    <property type="match status" value="1"/>
</dbReference>
<dbReference type="RefSeq" id="WP_167128616.1">
    <property type="nucleotide sequence ID" value="NZ_JAAQQR010000008.1"/>
</dbReference>
<organism evidence="8 9">
    <name type="scientific">Luteibacter jiangsuensis</name>
    <dbReference type="NCBI Taxonomy" id="637577"/>
    <lineage>
        <taxon>Bacteria</taxon>
        <taxon>Pseudomonadati</taxon>
        <taxon>Pseudomonadota</taxon>
        <taxon>Gammaproteobacteria</taxon>
        <taxon>Lysobacterales</taxon>
        <taxon>Rhodanobacteraceae</taxon>
        <taxon>Luteibacter</taxon>
    </lineage>
</organism>
<comment type="catalytic activity">
    <reaction evidence="1">
        <text>ATP + protein L-histidine = ADP + protein N-phospho-L-histidine.</text>
        <dbReference type="EC" id="2.7.13.3"/>
    </reaction>
</comment>
<dbReference type="Gene3D" id="1.10.287.130">
    <property type="match status" value="1"/>
</dbReference>
<dbReference type="SUPFAM" id="SSF55874">
    <property type="entry name" value="ATPase domain of HSP90 chaperone/DNA topoisomerase II/histidine kinase"/>
    <property type="match status" value="1"/>
</dbReference>
<feature type="domain" description="Histidine kinase" evidence="7">
    <location>
        <begin position="32"/>
        <end position="251"/>
    </location>
</feature>
<dbReference type="SUPFAM" id="SSF47384">
    <property type="entry name" value="Homodimeric domain of signal transducing histidine kinase"/>
    <property type="match status" value="1"/>
</dbReference>
<proteinExistence type="predicted"/>
<keyword evidence="5 8" id="KW-0418">Kinase</keyword>
<evidence type="ECO:0000313" key="9">
    <source>
        <dbReference type="Proteomes" id="UP001429601"/>
    </source>
</evidence>
<evidence type="ECO:0000256" key="6">
    <source>
        <dbReference type="ARBA" id="ARBA00023012"/>
    </source>
</evidence>
<evidence type="ECO:0000313" key="8">
    <source>
        <dbReference type="EMBL" id="NID06360.1"/>
    </source>
</evidence>
<dbReference type="InterPro" id="IPR003594">
    <property type="entry name" value="HATPase_dom"/>
</dbReference>
<keyword evidence="6" id="KW-0902">Two-component regulatory system</keyword>